<dbReference type="GO" id="GO:0005524">
    <property type="term" value="F:ATP binding"/>
    <property type="evidence" value="ECO:0007669"/>
    <property type="project" value="InterPro"/>
</dbReference>
<evidence type="ECO:0000313" key="3">
    <source>
        <dbReference type="Proteomes" id="UP000198870"/>
    </source>
</evidence>
<dbReference type="OrthoDB" id="9801841at2"/>
<dbReference type="SUPFAM" id="SSF56112">
    <property type="entry name" value="Protein kinase-like (PK-like)"/>
    <property type="match status" value="1"/>
</dbReference>
<sequence length="199" mass="22331">MAVIDEFVQPELVFQDRISAYYRAWSTAYSHNVILKVLKNERPGESEVEMYKHEHITLRELSHPGIVKTFGLKQTSLGLTLILEDTGGEPLSRLMETGTPSRETLIAWFLDLSRTLSYCHQSGVVHGHITPSHIIIDSDTGRVQLEGFNHEPGVIRDDDFHGVDHLLTALAYSAPELSVAREGEPEHRSDLYSLGGRDV</sequence>
<dbReference type="RefSeq" id="WP_092212866.1">
    <property type="nucleotide sequence ID" value="NZ_FMUX01000015.1"/>
</dbReference>
<dbReference type="Gene3D" id="3.30.200.20">
    <property type="entry name" value="Phosphorylase Kinase, domain 1"/>
    <property type="match status" value="1"/>
</dbReference>
<dbReference type="InterPro" id="IPR000719">
    <property type="entry name" value="Prot_kinase_dom"/>
</dbReference>
<dbReference type="Proteomes" id="UP000198870">
    <property type="component" value="Unassembled WGS sequence"/>
</dbReference>
<accession>A0A1G5HSR9</accession>
<keyword evidence="2" id="KW-0808">Transferase</keyword>
<dbReference type="AlphaFoldDB" id="A0A1G5HSR9"/>
<dbReference type="PROSITE" id="PS50011">
    <property type="entry name" value="PROTEIN_KINASE_DOM"/>
    <property type="match status" value="1"/>
</dbReference>
<protein>
    <submittedName>
        <fullName evidence="2">Proto-oncogene serine/threonine-protein kinase mos</fullName>
    </submittedName>
</protein>
<dbReference type="PANTHER" id="PTHR24362:SF309">
    <property type="entry name" value="PROTEIN KINASE DOMAIN-CONTAINING PROTEIN"/>
    <property type="match status" value="1"/>
</dbReference>
<dbReference type="InterPro" id="IPR011009">
    <property type="entry name" value="Kinase-like_dom_sf"/>
</dbReference>
<feature type="domain" description="Protein kinase" evidence="1">
    <location>
        <begin position="7"/>
        <end position="199"/>
    </location>
</feature>
<organism evidence="2 3">
    <name type="scientific">Desulfoluna spongiiphila</name>
    <dbReference type="NCBI Taxonomy" id="419481"/>
    <lineage>
        <taxon>Bacteria</taxon>
        <taxon>Pseudomonadati</taxon>
        <taxon>Thermodesulfobacteriota</taxon>
        <taxon>Desulfobacteria</taxon>
        <taxon>Desulfobacterales</taxon>
        <taxon>Desulfolunaceae</taxon>
        <taxon>Desulfoluna</taxon>
    </lineage>
</organism>
<evidence type="ECO:0000259" key="1">
    <source>
        <dbReference type="PROSITE" id="PS50011"/>
    </source>
</evidence>
<evidence type="ECO:0000313" key="2">
    <source>
        <dbReference type="EMBL" id="SCY66797.1"/>
    </source>
</evidence>
<dbReference type="Gene3D" id="1.10.510.10">
    <property type="entry name" value="Transferase(Phosphotransferase) domain 1"/>
    <property type="match status" value="1"/>
</dbReference>
<dbReference type="STRING" id="419481.SAMN05216233_115123"/>
<dbReference type="GO" id="GO:0004672">
    <property type="term" value="F:protein kinase activity"/>
    <property type="evidence" value="ECO:0007669"/>
    <property type="project" value="InterPro"/>
</dbReference>
<dbReference type="PANTHER" id="PTHR24362">
    <property type="entry name" value="SERINE/THREONINE-PROTEIN KINASE NEK"/>
    <property type="match status" value="1"/>
</dbReference>
<name>A0A1G5HSR9_9BACT</name>
<dbReference type="Pfam" id="PF00069">
    <property type="entry name" value="Pkinase"/>
    <property type="match status" value="1"/>
</dbReference>
<reference evidence="2 3" key="1">
    <citation type="submission" date="2016-10" db="EMBL/GenBank/DDBJ databases">
        <authorList>
            <person name="de Groot N.N."/>
        </authorList>
    </citation>
    <scope>NUCLEOTIDE SEQUENCE [LARGE SCALE GENOMIC DNA]</scope>
    <source>
        <strain evidence="2 3">AA1</strain>
    </source>
</reference>
<keyword evidence="3" id="KW-1185">Reference proteome</keyword>
<proteinExistence type="predicted"/>
<dbReference type="EMBL" id="FMUX01000015">
    <property type="protein sequence ID" value="SCY66797.1"/>
    <property type="molecule type" value="Genomic_DNA"/>
</dbReference>
<gene>
    <name evidence="2" type="ORF">SAMN05216233_115123</name>
</gene>
<keyword evidence="2" id="KW-0418">Kinase</keyword>